<dbReference type="EMBL" id="MU154739">
    <property type="protein sequence ID" value="KAF9487956.1"/>
    <property type="molecule type" value="Genomic_DNA"/>
</dbReference>
<comment type="caution">
    <text evidence="1">The sequence shown here is derived from an EMBL/GenBank/DDBJ whole genome shotgun (WGS) entry which is preliminary data.</text>
</comment>
<proteinExistence type="predicted"/>
<sequence>MANLSRSAKSGSDWTLNDLDSYHISLNQLDPLTFFGVQELPEASVDQELLNNDDATTLQNDEHAQLLTYLDLAMIPDIGETAVDDFAVKLFNILGYTRRHRVARTRVDLPLFICGETRHAKTDVCIVDRSQNDILLLVQEEKRLMKLEPFRAQAQLVAETVAAFNENNAQRQPAELPPLDEKVMPGIVMVGTSPTFFKIPVTETLSTHIRYGTYPSEETHVTFCYPPIPRPSHRRSEGMKPLDNRGGILKCYEAFKAVVGIA</sequence>
<dbReference type="AlphaFoldDB" id="A0A9P6D0S5"/>
<dbReference type="OrthoDB" id="3258141at2759"/>
<evidence type="ECO:0000313" key="2">
    <source>
        <dbReference type="Proteomes" id="UP000807025"/>
    </source>
</evidence>
<protein>
    <submittedName>
        <fullName evidence="1">Uncharacterized protein</fullName>
    </submittedName>
</protein>
<dbReference type="Proteomes" id="UP000807025">
    <property type="component" value="Unassembled WGS sequence"/>
</dbReference>
<keyword evidence="2" id="KW-1185">Reference proteome</keyword>
<name>A0A9P6D0S5_PLEER</name>
<evidence type="ECO:0000313" key="1">
    <source>
        <dbReference type="EMBL" id="KAF9487956.1"/>
    </source>
</evidence>
<organism evidence="1 2">
    <name type="scientific">Pleurotus eryngii</name>
    <name type="common">Boletus of the steppes</name>
    <dbReference type="NCBI Taxonomy" id="5323"/>
    <lineage>
        <taxon>Eukaryota</taxon>
        <taxon>Fungi</taxon>
        <taxon>Dikarya</taxon>
        <taxon>Basidiomycota</taxon>
        <taxon>Agaricomycotina</taxon>
        <taxon>Agaricomycetes</taxon>
        <taxon>Agaricomycetidae</taxon>
        <taxon>Agaricales</taxon>
        <taxon>Pleurotineae</taxon>
        <taxon>Pleurotaceae</taxon>
        <taxon>Pleurotus</taxon>
    </lineage>
</organism>
<accession>A0A9P6D0S5</accession>
<gene>
    <name evidence="1" type="ORF">BDN71DRAFT_1403984</name>
</gene>
<reference evidence="1" key="1">
    <citation type="submission" date="2020-11" db="EMBL/GenBank/DDBJ databases">
        <authorList>
            <consortium name="DOE Joint Genome Institute"/>
            <person name="Ahrendt S."/>
            <person name="Riley R."/>
            <person name="Andreopoulos W."/>
            <person name="Labutti K."/>
            <person name="Pangilinan J."/>
            <person name="Ruiz-Duenas F.J."/>
            <person name="Barrasa J.M."/>
            <person name="Sanchez-Garcia M."/>
            <person name="Camarero S."/>
            <person name="Miyauchi S."/>
            <person name="Serrano A."/>
            <person name="Linde D."/>
            <person name="Babiker R."/>
            <person name="Drula E."/>
            <person name="Ayuso-Fernandez I."/>
            <person name="Pacheco R."/>
            <person name="Padilla G."/>
            <person name="Ferreira P."/>
            <person name="Barriuso J."/>
            <person name="Kellner H."/>
            <person name="Castanera R."/>
            <person name="Alfaro M."/>
            <person name="Ramirez L."/>
            <person name="Pisabarro A.G."/>
            <person name="Kuo A."/>
            <person name="Tritt A."/>
            <person name="Lipzen A."/>
            <person name="He G."/>
            <person name="Yan M."/>
            <person name="Ng V."/>
            <person name="Cullen D."/>
            <person name="Martin F."/>
            <person name="Rosso M.-N."/>
            <person name="Henrissat B."/>
            <person name="Hibbett D."/>
            <person name="Martinez A.T."/>
            <person name="Grigoriev I.V."/>
        </authorList>
    </citation>
    <scope>NUCLEOTIDE SEQUENCE</scope>
    <source>
        <strain evidence="1">ATCC 90797</strain>
    </source>
</reference>